<comment type="caution">
    <text evidence="2">The sequence shown here is derived from an EMBL/GenBank/DDBJ whole genome shotgun (WGS) entry which is preliminary data.</text>
</comment>
<accession>A0AAW0D3A9</accession>
<evidence type="ECO:0000256" key="1">
    <source>
        <dbReference type="SAM" id="Phobius"/>
    </source>
</evidence>
<sequence length="753" mass="85717">METPVPKDRSPIDNAPRQRYGLSAYINLSTFLRICLVYLLFMNYPFAIFTTIYDTLYLKYSVDAPSDIHQNQTWAEVVASGTQSAVVRPLFGKKQEFDVEVTVWRRRTAEERDMAWRQWETDLTKIGDQWEEYDLDNAYDVLYEKPIFSDIVFRGLRLKDGVDVFASIPLQIPSEIFLNEHVSTSDIRASIVLIPSSPSLLDHVSDYSSWYSPWMRRPRMRALSSNYTFPLARTMKDRVLESFALSEQIDALDSDNGGSDSGQENCVGMFANGTIYRADPSYTIHPHIISRTHIRISKQASLLNHENLNKAHQLLKSFAHKLCTQPRVRYLYNKPSWISCDRQYMFSGHWETLVKLQPSNIDSKKGQDVEWAYTPYLDNLLGVAFPDERIPAPVSREKCGRKNGEIKIEGRGVVDFTWHLSLTATSLSEMSLGDGMSPLLEKDLQKTTISDNVAYNAVYMNAMAGHRRDNARTLLKFAWNIAGYSIDVVILILKNVYWRHAGERDSFQGASFLALYHLYEGIWPSDILLHVKMAHLGNLHMILGITLLLAIRYTFHPHLAGVGSSGIRRWIPVIKLNIGSRPESTITSLMAIMVCSDDIHYYSRINMTLLELFIVTLGLSHTIFQGCFLVRPGPRVKTHLLRPVVPFSAWLTGKLCQLDLNMQTGVFAGDYKVTVLAEVLREIIDLVLLSERVVGTDEWRQGISVMDGLRLVVLAVAAWQAMWLPQRRQEKVAVLDATEDQELQSPKDTKPTG</sequence>
<keyword evidence="3" id="KW-1185">Reference proteome</keyword>
<feature type="transmembrane region" description="Helical" evidence="1">
    <location>
        <begin position="20"/>
        <end position="41"/>
    </location>
</feature>
<evidence type="ECO:0000313" key="2">
    <source>
        <dbReference type="EMBL" id="KAK7046111.1"/>
    </source>
</evidence>
<name>A0AAW0D3A9_9AGAR</name>
<gene>
    <name evidence="2" type="ORF">VNI00_007113</name>
</gene>
<dbReference type="EMBL" id="JAYKXP010000022">
    <property type="protein sequence ID" value="KAK7046111.1"/>
    <property type="molecule type" value="Genomic_DNA"/>
</dbReference>
<keyword evidence="1" id="KW-0812">Transmembrane</keyword>
<protein>
    <submittedName>
        <fullName evidence="2">Uncharacterized protein</fullName>
    </submittedName>
</protein>
<dbReference type="AlphaFoldDB" id="A0AAW0D3A9"/>
<evidence type="ECO:0000313" key="3">
    <source>
        <dbReference type="Proteomes" id="UP001383192"/>
    </source>
</evidence>
<keyword evidence="1" id="KW-1133">Transmembrane helix</keyword>
<organism evidence="2 3">
    <name type="scientific">Paramarasmius palmivorus</name>
    <dbReference type="NCBI Taxonomy" id="297713"/>
    <lineage>
        <taxon>Eukaryota</taxon>
        <taxon>Fungi</taxon>
        <taxon>Dikarya</taxon>
        <taxon>Basidiomycota</taxon>
        <taxon>Agaricomycotina</taxon>
        <taxon>Agaricomycetes</taxon>
        <taxon>Agaricomycetidae</taxon>
        <taxon>Agaricales</taxon>
        <taxon>Marasmiineae</taxon>
        <taxon>Marasmiaceae</taxon>
        <taxon>Paramarasmius</taxon>
    </lineage>
</organism>
<keyword evidence="1" id="KW-0472">Membrane</keyword>
<reference evidence="2 3" key="1">
    <citation type="submission" date="2024-01" db="EMBL/GenBank/DDBJ databases">
        <title>A draft genome for a cacao thread blight-causing isolate of Paramarasmius palmivorus.</title>
        <authorList>
            <person name="Baruah I.K."/>
            <person name="Bukari Y."/>
            <person name="Amoako-Attah I."/>
            <person name="Meinhardt L.W."/>
            <person name="Bailey B.A."/>
            <person name="Cohen S.P."/>
        </authorList>
    </citation>
    <scope>NUCLEOTIDE SEQUENCE [LARGE SCALE GENOMIC DNA]</scope>
    <source>
        <strain evidence="2 3">GH-12</strain>
    </source>
</reference>
<proteinExistence type="predicted"/>
<dbReference type="Proteomes" id="UP001383192">
    <property type="component" value="Unassembled WGS sequence"/>
</dbReference>